<sequence length="439" mass="45868">MRRAVLVVLDGLRRDFVDAERTPHLAALRERGAFFAGYRSAFPSATRVVSSTLATGCWPARHGLQGNSMVLVEAGRLVRHDVGHPDFLQHKRRVTGRSLAAPTLAERVAGHGGAMIFNNVSPGAAYAHDPDGHGRVFHRAGSFGPGRVPIPDGLDIALDVAGDTAMTSRFIAEALVPGGPALAVLWMGEPDHIQHETPLGSPAHLAVLRAADANLGRVIAMVEALRREGEDVLLIAGSDHGHETITGIVDIEEELVASGLKAELHSDDVVVAANGTAALIYLHPDHESRRGRLDDFLRGRAWAGAVFGRDELGAVGQAPAGALAFAVSMKGSEAPNAFGIPGSCLAVKPQGGKADRLGFGQHGGLNGHEQAPALVIDGGGFISGERAAPVAVVDIAPTLLAHLGLPVNQLDGAPLQEIEPSRSGSRPLSLQLPVSETRP</sequence>
<dbReference type="Proteomes" id="UP000533469">
    <property type="component" value="Unassembled WGS sequence"/>
</dbReference>
<dbReference type="AlphaFoldDB" id="A0A839Z3I2"/>
<dbReference type="Gene3D" id="3.40.720.10">
    <property type="entry name" value="Alkaline Phosphatase, subunit A"/>
    <property type="match status" value="2"/>
</dbReference>
<dbReference type="EMBL" id="JACICD010000003">
    <property type="protein sequence ID" value="MBB3771264.1"/>
    <property type="molecule type" value="Genomic_DNA"/>
</dbReference>
<keyword evidence="3" id="KW-1185">Reference proteome</keyword>
<evidence type="ECO:0000313" key="2">
    <source>
        <dbReference type="EMBL" id="MBB3771264.1"/>
    </source>
</evidence>
<gene>
    <name evidence="2" type="ORF">FHS55_001863</name>
</gene>
<accession>A0A839Z3I2</accession>
<dbReference type="InterPro" id="IPR002591">
    <property type="entry name" value="Phosphodiest/P_Trfase"/>
</dbReference>
<proteinExistence type="predicted"/>
<comment type="caution">
    <text evidence="2">The sequence shown here is derived from an EMBL/GenBank/DDBJ whole genome shotgun (WGS) entry which is preliminary data.</text>
</comment>
<evidence type="ECO:0008006" key="4">
    <source>
        <dbReference type="Google" id="ProtNLM"/>
    </source>
</evidence>
<dbReference type="SUPFAM" id="SSF53649">
    <property type="entry name" value="Alkaline phosphatase-like"/>
    <property type="match status" value="1"/>
</dbReference>
<reference evidence="2 3" key="1">
    <citation type="submission" date="2020-08" db="EMBL/GenBank/DDBJ databases">
        <title>Genomic Encyclopedia of Type Strains, Phase IV (KMG-IV): sequencing the most valuable type-strain genomes for metagenomic binning, comparative biology and taxonomic classification.</title>
        <authorList>
            <person name="Goeker M."/>
        </authorList>
    </citation>
    <scope>NUCLEOTIDE SEQUENCE [LARGE SCALE GENOMIC DNA]</scope>
    <source>
        <strain evidence="2 3">DSM 5895</strain>
    </source>
</reference>
<dbReference type="GO" id="GO:0016787">
    <property type="term" value="F:hydrolase activity"/>
    <property type="evidence" value="ECO:0007669"/>
    <property type="project" value="UniProtKB-ARBA"/>
</dbReference>
<dbReference type="RefSeq" id="WP_183189439.1">
    <property type="nucleotide sequence ID" value="NZ_JACICD010000003.1"/>
</dbReference>
<dbReference type="InterPro" id="IPR017850">
    <property type="entry name" value="Alkaline_phosphatase_core_sf"/>
</dbReference>
<evidence type="ECO:0000313" key="3">
    <source>
        <dbReference type="Proteomes" id="UP000533469"/>
    </source>
</evidence>
<dbReference type="PANTHER" id="PTHR10151">
    <property type="entry name" value="ECTONUCLEOTIDE PYROPHOSPHATASE/PHOSPHODIESTERASE"/>
    <property type="match status" value="1"/>
</dbReference>
<feature type="compositionally biased region" description="Polar residues" evidence="1">
    <location>
        <begin position="422"/>
        <end position="439"/>
    </location>
</feature>
<dbReference type="Pfam" id="PF01663">
    <property type="entry name" value="Phosphodiest"/>
    <property type="match status" value="1"/>
</dbReference>
<feature type="region of interest" description="Disordered" evidence="1">
    <location>
        <begin position="417"/>
        <end position="439"/>
    </location>
</feature>
<evidence type="ECO:0000256" key="1">
    <source>
        <dbReference type="SAM" id="MobiDB-lite"/>
    </source>
</evidence>
<protein>
    <recommendedName>
        <fullName evidence="4">Nucleotide pyrophosphatase</fullName>
    </recommendedName>
</protein>
<dbReference type="PANTHER" id="PTHR10151:SF120">
    <property type="entry name" value="BIS(5'-ADENOSYL)-TRIPHOSPHATASE"/>
    <property type="match status" value="1"/>
</dbReference>
<organism evidence="2 3">
    <name type="scientific">Ancylobacter tetraedralis</name>
    <dbReference type="NCBI Taxonomy" id="217068"/>
    <lineage>
        <taxon>Bacteria</taxon>
        <taxon>Pseudomonadati</taxon>
        <taxon>Pseudomonadota</taxon>
        <taxon>Alphaproteobacteria</taxon>
        <taxon>Hyphomicrobiales</taxon>
        <taxon>Xanthobacteraceae</taxon>
        <taxon>Ancylobacter</taxon>
    </lineage>
</organism>
<name>A0A839Z3I2_9HYPH</name>